<dbReference type="EMBL" id="BFAY01000005">
    <property type="protein sequence ID" value="GBF37712.1"/>
    <property type="molecule type" value="Genomic_DNA"/>
</dbReference>
<evidence type="ECO:0000313" key="3">
    <source>
        <dbReference type="EMBL" id="GBF37712.1"/>
    </source>
</evidence>
<comment type="caution">
    <text evidence="3">The sequence shown here is derived from an EMBL/GenBank/DDBJ whole genome shotgun (WGS) entry which is preliminary data.</text>
</comment>
<dbReference type="Proteomes" id="UP000245076">
    <property type="component" value="Unassembled WGS sequence"/>
</dbReference>
<keyword evidence="4" id="KW-1185">Reference proteome</keyword>
<gene>
    <name evidence="3" type="ORF">LPTSP1_06980</name>
</gene>
<dbReference type="AlphaFoldDB" id="A0A2P2CZ79"/>
<dbReference type="InterPro" id="IPR025388">
    <property type="entry name" value="Alginate_export_dom"/>
</dbReference>
<name>A0A2P2CZ79_9LEPT</name>
<protein>
    <recommendedName>
        <fullName evidence="2">Alginate export domain-containing protein</fullName>
    </recommendedName>
</protein>
<dbReference type="Pfam" id="PF13372">
    <property type="entry name" value="Alginate_exp"/>
    <property type="match status" value="1"/>
</dbReference>
<evidence type="ECO:0000259" key="2">
    <source>
        <dbReference type="Pfam" id="PF13372"/>
    </source>
</evidence>
<organism evidence="3 4">
    <name type="scientific">Leptospira johnsonii</name>
    <dbReference type="NCBI Taxonomy" id="1917820"/>
    <lineage>
        <taxon>Bacteria</taxon>
        <taxon>Pseudomonadati</taxon>
        <taxon>Spirochaetota</taxon>
        <taxon>Spirochaetia</taxon>
        <taxon>Leptospirales</taxon>
        <taxon>Leptospiraceae</taxon>
        <taxon>Leptospira</taxon>
    </lineage>
</organism>
<proteinExistence type="predicted"/>
<feature type="compositionally biased region" description="Low complexity" evidence="1">
    <location>
        <begin position="42"/>
        <end position="60"/>
    </location>
</feature>
<feature type="domain" description="Alginate export" evidence="2">
    <location>
        <begin position="106"/>
        <end position="605"/>
    </location>
</feature>
<dbReference type="OrthoDB" id="340926at2"/>
<dbReference type="RefSeq" id="WP_108927450.1">
    <property type="nucleotide sequence ID" value="NZ_BFAY01000005.1"/>
</dbReference>
<accession>A0A2P2CZ79</accession>
<feature type="region of interest" description="Disordered" evidence="1">
    <location>
        <begin position="38"/>
        <end position="74"/>
    </location>
</feature>
<reference evidence="3 4" key="1">
    <citation type="submission" date="2018-02" db="EMBL/GenBank/DDBJ databases">
        <title>Novel Leptospira species isolated from soil and water in Japan.</title>
        <authorList>
            <person name="Nakao R."/>
            <person name="Masuzawa T."/>
        </authorList>
    </citation>
    <scope>NUCLEOTIDE SEQUENCE [LARGE SCALE GENOMIC DNA]</scope>
    <source>
        <strain evidence="3 4">E8</strain>
    </source>
</reference>
<evidence type="ECO:0000313" key="4">
    <source>
        <dbReference type="Proteomes" id="UP000245076"/>
    </source>
</evidence>
<sequence>MKVFQFIKIIYKIQPIGKFSLILLFLTVGSPSVFSQGANKGTVTTEPATTAPAAAAPQKSTAEEEDSYVSPMKSSGLTPDFTRSMFFEPELGKKVANHKKAWLNDWIRIGAYVRPRYEDRYNLAFDKSNKGYTSRAMQTSQVFFIIDPSPYFSAKVTFQDARVWGGETPASVGDVRANVFDGAGATTTSNPAAGGTGTTIPSQTTLREAFILLKKLPLDAKVQVGRQILAYGDQRLLGGANWTINGLSYDGARIMFDQDNYKIHFFGTKIAANQNGVNGVVSANAPITVTDPVTKKATVVNPGQPDQYIVGTYNSVTAKDWFTLDVYSIGLLTKKTAIAGAKSDLDLYNNSWAKQQSDLITTGFRITNRTANNNLPKDGFWGAWDWAFESAWQTGATGQRNVKDPLLDSYVQQNIAGMSGQSYGTQAQKYSGSMHVLQTGYTFFEKLRAGFQYTYASGDNNRTDGSNGTFQTLTNPRFGVFPYWNNVAGLSENIDTKNLSSYNFNFSYKTDHYGTFYAAYIVNNKVQTQDAWYAINGTANTGASTESNGVGQTTIAVGGTGKNIYNEFDLTWMYVVNDYVSIWIGGGILTAGNAVKNQRNALYHYNLQAVGTESAGLHLNTGVATGASGTASMAHMFFFQVNAGF</sequence>
<evidence type="ECO:0000256" key="1">
    <source>
        <dbReference type="SAM" id="MobiDB-lite"/>
    </source>
</evidence>